<dbReference type="EMBL" id="CQBK01000069">
    <property type="protein sequence ID" value="CNI77437.1"/>
    <property type="molecule type" value="Genomic_DNA"/>
</dbReference>
<protein>
    <recommendedName>
        <fullName evidence="1">TreTu toxin C-terminal domain-containing protein</fullName>
    </recommendedName>
</protein>
<dbReference type="AlphaFoldDB" id="A0A0T9RRN3"/>
<accession>A0A0T9RRN3</accession>
<evidence type="ECO:0000259" key="1">
    <source>
        <dbReference type="Pfam" id="PF24691"/>
    </source>
</evidence>
<feature type="domain" description="TreTu toxin C-terminal" evidence="1">
    <location>
        <begin position="1"/>
        <end position="92"/>
    </location>
</feature>
<dbReference type="Pfam" id="PF24691">
    <property type="entry name" value="TreTu_C"/>
    <property type="match status" value="1"/>
</dbReference>
<proteinExistence type="predicted"/>
<organism evidence="2 3">
    <name type="scientific">Yersinia similis</name>
    <dbReference type="NCBI Taxonomy" id="367190"/>
    <lineage>
        <taxon>Bacteria</taxon>
        <taxon>Pseudomonadati</taxon>
        <taxon>Pseudomonadota</taxon>
        <taxon>Gammaproteobacteria</taxon>
        <taxon>Enterobacterales</taxon>
        <taxon>Yersiniaceae</taxon>
        <taxon>Yersinia</taxon>
    </lineage>
</organism>
<evidence type="ECO:0000313" key="3">
    <source>
        <dbReference type="Proteomes" id="UP000038204"/>
    </source>
</evidence>
<sequence length="106" mass="11205">MGPAEHQAMIETGKVVQSSTGTTHVASPADVNAFGKQAKNGAMYVEFDVPKSSLIPTNEGWAKIVGPDSLEGRLAKRKGLPVPEMPTASNISVKADKIDGRVKTRC</sequence>
<dbReference type="Proteomes" id="UP000038204">
    <property type="component" value="Unassembled WGS sequence"/>
</dbReference>
<dbReference type="InterPro" id="IPR057938">
    <property type="entry name" value="TreTu_C"/>
</dbReference>
<evidence type="ECO:0000313" key="2">
    <source>
        <dbReference type="EMBL" id="CNI77437.1"/>
    </source>
</evidence>
<name>A0A0T9RRN3_9GAMM</name>
<gene>
    <name evidence="2" type="ORF">ERS008667_04297</name>
</gene>
<reference evidence="2 3" key="1">
    <citation type="submission" date="2015-03" db="EMBL/GenBank/DDBJ databases">
        <authorList>
            <person name="Murphy D."/>
        </authorList>
    </citation>
    <scope>NUCLEOTIDE SEQUENCE [LARGE SCALE GENOMIC DNA]</scope>
    <source>
        <strain evidence="2 3">Y233</strain>
    </source>
</reference>